<keyword evidence="2" id="KW-1185">Reference proteome</keyword>
<dbReference type="HOGENOM" id="CLU_1071498_0_0_1"/>
<dbReference type="EMBL" id="CM000643">
    <property type="protein sequence ID" value="EED91041.1"/>
    <property type="molecule type" value="Genomic_DNA"/>
</dbReference>
<dbReference type="Proteomes" id="UP000001449">
    <property type="component" value="Chromosome 6"/>
</dbReference>
<proteinExistence type="predicted"/>
<dbReference type="KEGG" id="tps:THAPSDRAFT_5922"/>
<dbReference type="OMA" id="CANRTLM"/>
<name>B8C519_THAPS</name>
<sequence>MIGGKELQSRNITWEAWNGHDGGTITAPTRGGGVSAMWRMTGLLSKSKKGRPPANSAGGGWSDLEIDRLLRYVYSDSDGKDEQQAKHTAIERFDVVVFRVMHGWMLIDEITHERLVEAIELANELLGATTVILMTIPFTNNVKTVEEMQKAEVINEDIREIAKSWHLRNETTGVKHVLVQEYGNYYNHIIWTNARHLGYNVSSPLSASQFLFDMEGPHFLYDRLNDGGPWSPSIPMVCSDMQSLETERSKCNRNYLFSDG</sequence>
<evidence type="ECO:0000313" key="2">
    <source>
        <dbReference type="Proteomes" id="UP000001449"/>
    </source>
</evidence>
<accession>B8C519</accession>
<reference evidence="1 2" key="1">
    <citation type="journal article" date="2004" name="Science">
        <title>The genome of the diatom Thalassiosira pseudonana: ecology, evolution, and metabolism.</title>
        <authorList>
            <person name="Armbrust E.V."/>
            <person name="Berges J.A."/>
            <person name="Bowler C."/>
            <person name="Green B.R."/>
            <person name="Martinez D."/>
            <person name="Putnam N.H."/>
            <person name="Zhou S."/>
            <person name="Allen A.E."/>
            <person name="Apt K.E."/>
            <person name="Bechner M."/>
            <person name="Brzezinski M.A."/>
            <person name="Chaal B.K."/>
            <person name="Chiovitti A."/>
            <person name="Davis A.K."/>
            <person name="Demarest M.S."/>
            <person name="Detter J.C."/>
            <person name="Glavina T."/>
            <person name="Goodstein D."/>
            <person name="Hadi M.Z."/>
            <person name="Hellsten U."/>
            <person name="Hildebrand M."/>
            <person name="Jenkins B.D."/>
            <person name="Jurka J."/>
            <person name="Kapitonov V.V."/>
            <person name="Kroger N."/>
            <person name="Lau W.W."/>
            <person name="Lane T.W."/>
            <person name="Larimer F.W."/>
            <person name="Lippmeier J.C."/>
            <person name="Lucas S."/>
            <person name="Medina M."/>
            <person name="Montsant A."/>
            <person name="Obornik M."/>
            <person name="Parker M.S."/>
            <person name="Palenik B."/>
            <person name="Pazour G.J."/>
            <person name="Richardson P.M."/>
            <person name="Rynearson T.A."/>
            <person name="Saito M.A."/>
            <person name="Schwartz D.C."/>
            <person name="Thamatrakoln K."/>
            <person name="Valentin K."/>
            <person name="Vardi A."/>
            <person name="Wilkerson F.P."/>
            <person name="Rokhsar D.S."/>
        </authorList>
    </citation>
    <scope>NUCLEOTIDE SEQUENCE [LARGE SCALE GENOMIC DNA]</scope>
    <source>
        <strain evidence="1 2">CCMP1335</strain>
    </source>
</reference>
<dbReference type="InParanoid" id="B8C519"/>
<organism evidence="1 2">
    <name type="scientific">Thalassiosira pseudonana</name>
    <name type="common">Marine diatom</name>
    <name type="synonym">Cyclotella nana</name>
    <dbReference type="NCBI Taxonomy" id="35128"/>
    <lineage>
        <taxon>Eukaryota</taxon>
        <taxon>Sar</taxon>
        <taxon>Stramenopiles</taxon>
        <taxon>Ochrophyta</taxon>
        <taxon>Bacillariophyta</taxon>
        <taxon>Coscinodiscophyceae</taxon>
        <taxon>Thalassiosirophycidae</taxon>
        <taxon>Thalassiosirales</taxon>
        <taxon>Thalassiosiraceae</taxon>
        <taxon>Thalassiosira</taxon>
    </lineage>
</organism>
<dbReference type="AlphaFoldDB" id="B8C519"/>
<dbReference type="eggNOG" id="ENOG502RWIJ">
    <property type="taxonomic scope" value="Eukaryota"/>
</dbReference>
<dbReference type="RefSeq" id="XP_002290934.1">
    <property type="nucleotide sequence ID" value="XM_002290898.1"/>
</dbReference>
<reference evidence="1 2" key="2">
    <citation type="journal article" date="2008" name="Nature">
        <title>The Phaeodactylum genome reveals the evolutionary history of diatom genomes.</title>
        <authorList>
            <person name="Bowler C."/>
            <person name="Allen A.E."/>
            <person name="Badger J.H."/>
            <person name="Grimwood J."/>
            <person name="Jabbari K."/>
            <person name="Kuo A."/>
            <person name="Maheswari U."/>
            <person name="Martens C."/>
            <person name="Maumus F."/>
            <person name="Otillar R.P."/>
            <person name="Rayko E."/>
            <person name="Salamov A."/>
            <person name="Vandepoele K."/>
            <person name="Beszteri B."/>
            <person name="Gruber A."/>
            <person name="Heijde M."/>
            <person name="Katinka M."/>
            <person name="Mock T."/>
            <person name="Valentin K."/>
            <person name="Verret F."/>
            <person name="Berges J.A."/>
            <person name="Brownlee C."/>
            <person name="Cadoret J.P."/>
            <person name="Chiovitti A."/>
            <person name="Choi C.J."/>
            <person name="Coesel S."/>
            <person name="De Martino A."/>
            <person name="Detter J.C."/>
            <person name="Durkin C."/>
            <person name="Falciatore A."/>
            <person name="Fournet J."/>
            <person name="Haruta M."/>
            <person name="Huysman M.J."/>
            <person name="Jenkins B.D."/>
            <person name="Jiroutova K."/>
            <person name="Jorgensen R.E."/>
            <person name="Joubert Y."/>
            <person name="Kaplan A."/>
            <person name="Kroger N."/>
            <person name="Kroth P.G."/>
            <person name="La Roche J."/>
            <person name="Lindquist E."/>
            <person name="Lommer M."/>
            <person name="Martin-Jezequel V."/>
            <person name="Lopez P.J."/>
            <person name="Lucas S."/>
            <person name="Mangogna M."/>
            <person name="McGinnis K."/>
            <person name="Medlin L.K."/>
            <person name="Montsant A."/>
            <person name="Oudot-Le Secq M.P."/>
            <person name="Napoli C."/>
            <person name="Obornik M."/>
            <person name="Parker M.S."/>
            <person name="Petit J.L."/>
            <person name="Porcel B.M."/>
            <person name="Poulsen N."/>
            <person name="Robison M."/>
            <person name="Rychlewski L."/>
            <person name="Rynearson T.A."/>
            <person name="Schmutz J."/>
            <person name="Shapiro H."/>
            <person name="Siaut M."/>
            <person name="Stanley M."/>
            <person name="Sussman M.R."/>
            <person name="Taylor A.R."/>
            <person name="Vardi A."/>
            <person name="von Dassow P."/>
            <person name="Vyverman W."/>
            <person name="Willis A."/>
            <person name="Wyrwicz L.S."/>
            <person name="Rokhsar D.S."/>
            <person name="Weissenbach J."/>
            <person name="Armbrust E.V."/>
            <person name="Green B.R."/>
            <person name="Van de Peer Y."/>
            <person name="Grigoriev I.V."/>
        </authorList>
    </citation>
    <scope>NUCLEOTIDE SEQUENCE [LARGE SCALE GENOMIC DNA]</scope>
    <source>
        <strain evidence="1 2">CCMP1335</strain>
    </source>
</reference>
<dbReference type="PaxDb" id="35128-Thaps5922"/>
<gene>
    <name evidence="1" type="ORF">THAPSDRAFT_5922</name>
</gene>
<dbReference type="GeneID" id="7448391"/>
<evidence type="ECO:0000313" key="1">
    <source>
        <dbReference type="EMBL" id="EED91041.1"/>
    </source>
</evidence>
<protein>
    <submittedName>
        <fullName evidence="1">Uncharacterized protein</fullName>
    </submittedName>
</protein>